<dbReference type="OrthoDB" id="6467049at2759"/>
<evidence type="ECO:0000313" key="3">
    <source>
        <dbReference type="Proteomes" id="UP000887116"/>
    </source>
</evidence>
<protein>
    <submittedName>
        <fullName evidence="2">Uncharacterized protein</fullName>
    </submittedName>
</protein>
<organism evidence="2 3">
    <name type="scientific">Trichonephila clavata</name>
    <name type="common">Joro spider</name>
    <name type="synonym">Nephila clavata</name>
    <dbReference type="NCBI Taxonomy" id="2740835"/>
    <lineage>
        <taxon>Eukaryota</taxon>
        <taxon>Metazoa</taxon>
        <taxon>Ecdysozoa</taxon>
        <taxon>Arthropoda</taxon>
        <taxon>Chelicerata</taxon>
        <taxon>Arachnida</taxon>
        <taxon>Araneae</taxon>
        <taxon>Araneomorphae</taxon>
        <taxon>Entelegynae</taxon>
        <taxon>Araneoidea</taxon>
        <taxon>Nephilidae</taxon>
        <taxon>Trichonephila</taxon>
    </lineage>
</organism>
<gene>
    <name evidence="2" type="primary">NCL1_40267</name>
    <name evidence="1" type="ORF">TNCT_240501</name>
    <name evidence="2" type="ORF">TNCT_56201</name>
</gene>
<dbReference type="AlphaFoldDB" id="A0A8X6FKE9"/>
<sequence>MFCRNSCSSFISFSSTLWRNSTRSFIKFTSSNFTHVKNFPVTKSLVASAAAIGITIYFAHKDKISCDIDLLATKTDEVLYGNTQYEKAIQKSRDIIQRIKAIYSIFYFLM</sequence>
<keyword evidence="3" id="KW-1185">Reference proteome</keyword>
<proteinExistence type="predicted"/>
<accession>A0A8X6FKE9</accession>
<evidence type="ECO:0000313" key="1">
    <source>
        <dbReference type="EMBL" id="GFQ77508.1"/>
    </source>
</evidence>
<dbReference type="EMBL" id="BMAO01002019">
    <property type="protein sequence ID" value="GFQ77508.1"/>
    <property type="molecule type" value="Genomic_DNA"/>
</dbReference>
<evidence type="ECO:0000313" key="2">
    <source>
        <dbReference type="EMBL" id="GFQ82553.1"/>
    </source>
</evidence>
<name>A0A8X6FKE9_TRICU</name>
<dbReference type="EMBL" id="BMAO01032488">
    <property type="protein sequence ID" value="GFQ82553.1"/>
    <property type="molecule type" value="Genomic_DNA"/>
</dbReference>
<dbReference type="Proteomes" id="UP000887116">
    <property type="component" value="Unassembled WGS sequence"/>
</dbReference>
<reference evidence="2" key="1">
    <citation type="submission" date="2020-07" db="EMBL/GenBank/DDBJ databases">
        <title>Multicomponent nature underlies the extraordinary mechanical properties of spider dragline silk.</title>
        <authorList>
            <person name="Kono N."/>
            <person name="Nakamura H."/>
            <person name="Mori M."/>
            <person name="Yoshida Y."/>
            <person name="Ohtoshi R."/>
            <person name="Malay A.D."/>
            <person name="Moran D.A.P."/>
            <person name="Tomita M."/>
            <person name="Numata K."/>
            <person name="Arakawa K."/>
        </authorList>
    </citation>
    <scope>NUCLEOTIDE SEQUENCE</scope>
</reference>
<comment type="caution">
    <text evidence="2">The sequence shown here is derived from an EMBL/GenBank/DDBJ whole genome shotgun (WGS) entry which is preliminary data.</text>
</comment>